<sequence>MAQDTGMPFSNLMGVELVERSKDRVVGRLVVREDLCTAGGILHGGAFMAFADALGAIGGFLNLPAGARTTTLESKTNFLGAAKVGTTVTGEAVPLHIGRRSSVWQTRITNADGKLLALVLQTQMTVEA</sequence>
<organism evidence="3 4">
    <name type="scientific">Phenylobacterium haematophilum</name>
    <dbReference type="NCBI Taxonomy" id="98513"/>
    <lineage>
        <taxon>Bacteria</taxon>
        <taxon>Pseudomonadati</taxon>
        <taxon>Pseudomonadota</taxon>
        <taxon>Alphaproteobacteria</taxon>
        <taxon>Caulobacterales</taxon>
        <taxon>Caulobacteraceae</taxon>
        <taxon>Phenylobacterium</taxon>
    </lineage>
</organism>
<keyword evidence="4" id="KW-1185">Reference proteome</keyword>
<dbReference type="Gene3D" id="3.10.129.10">
    <property type="entry name" value="Hotdog Thioesterase"/>
    <property type="match status" value="1"/>
</dbReference>
<accession>A0A839ZVL5</accession>
<dbReference type="RefSeq" id="WP_221220906.1">
    <property type="nucleotide sequence ID" value="NZ_JACIDK010000002.1"/>
</dbReference>
<gene>
    <name evidence="3" type="ORF">GGQ61_001242</name>
</gene>
<name>A0A839ZVL5_9CAUL</name>
<dbReference type="InterPro" id="IPR006683">
    <property type="entry name" value="Thioestr_dom"/>
</dbReference>
<protein>
    <submittedName>
        <fullName evidence="3">Uncharacterized protein (TIGR00369 family)</fullName>
    </submittedName>
</protein>
<evidence type="ECO:0000313" key="4">
    <source>
        <dbReference type="Proteomes" id="UP000530564"/>
    </source>
</evidence>
<dbReference type="EMBL" id="JACIDK010000002">
    <property type="protein sequence ID" value="MBB3890525.1"/>
    <property type="molecule type" value="Genomic_DNA"/>
</dbReference>
<keyword evidence="1" id="KW-0378">Hydrolase</keyword>
<evidence type="ECO:0000313" key="3">
    <source>
        <dbReference type="EMBL" id="MBB3890525.1"/>
    </source>
</evidence>
<dbReference type="CDD" id="cd03443">
    <property type="entry name" value="PaaI_thioesterase"/>
    <property type="match status" value="1"/>
</dbReference>
<dbReference type="GO" id="GO:0061522">
    <property type="term" value="F:1,4-dihydroxy-2-naphthoyl-CoA thioesterase activity"/>
    <property type="evidence" value="ECO:0007669"/>
    <property type="project" value="TreeGrafter"/>
</dbReference>
<evidence type="ECO:0000256" key="1">
    <source>
        <dbReference type="ARBA" id="ARBA00022801"/>
    </source>
</evidence>
<dbReference type="SUPFAM" id="SSF54637">
    <property type="entry name" value="Thioesterase/thiol ester dehydrase-isomerase"/>
    <property type="match status" value="1"/>
</dbReference>
<evidence type="ECO:0000259" key="2">
    <source>
        <dbReference type="Pfam" id="PF03061"/>
    </source>
</evidence>
<comment type="caution">
    <text evidence="3">The sequence shown here is derived from an EMBL/GenBank/DDBJ whole genome shotgun (WGS) entry which is preliminary data.</text>
</comment>
<dbReference type="Pfam" id="PF03061">
    <property type="entry name" value="4HBT"/>
    <property type="match status" value="1"/>
</dbReference>
<feature type="domain" description="Thioesterase" evidence="2">
    <location>
        <begin position="39"/>
        <end position="116"/>
    </location>
</feature>
<dbReference type="Proteomes" id="UP000530564">
    <property type="component" value="Unassembled WGS sequence"/>
</dbReference>
<dbReference type="AlphaFoldDB" id="A0A839ZVL5"/>
<dbReference type="PANTHER" id="PTHR43240">
    <property type="entry name" value="1,4-DIHYDROXY-2-NAPHTHOYL-COA THIOESTERASE 1"/>
    <property type="match status" value="1"/>
</dbReference>
<dbReference type="NCBIfam" id="TIGR00369">
    <property type="entry name" value="unchar_dom_1"/>
    <property type="match status" value="1"/>
</dbReference>
<dbReference type="InterPro" id="IPR029069">
    <property type="entry name" value="HotDog_dom_sf"/>
</dbReference>
<dbReference type="PANTHER" id="PTHR43240:SF8">
    <property type="entry name" value="PHENYLACETIC ACID DEGRADATION-RELATED PROTEIN"/>
    <property type="match status" value="1"/>
</dbReference>
<dbReference type="InterPro" id="IPR003736">
    <property type="entry name" value="PAAI_dom"/>
</dbReference>
<reference evidence="3 4" key="1">
    <citation type="submission" date="2020-08" db="EMBL/GenBank/DDBJ databases">
        <title>Genomic Encyclopedia of Type Strains, Phase IV (KMG-IV): sequencing the most valuable type-strain genomes for metagenomic binning, comparative biology and taxonomic classification.</title>
        <authorList>
            <person name="Goeker M."/>
        </authorList>
    </citation>
    <scope>NUCLEOTIDE SEQUENCE [LARGE SCALE GENOMIC DNA]</scope>
    <source>
        <strain evidence="3 4">DSM 21793</strain>
    </source>
</reference>
<dbReference type="GO" id="GO:0005829">
    <property type="term" value="C:cytosol"/>
    <property type="evidence" value="ECO:0007669"/>
    <property type="project" value="TreeGrafter"/>
</dbReference>
<proteinExistence type="predicted"/>